<dbReference type="InterPro" id="IPR036761">
    <property type="entry name" value="TTHA0802/YceI-like_sf"/>
</dbReference>
<dbReference type="InterPro" id="IPR007372">
    <property type="entry name" value="Lipid/polyisoprenoid-bd_YceI"/>
</dbReference>
<sequence>MRCPYRWLLGLLLACTALGSAQASELLGQIEPAFSRAEFSLRVLWVRKLEGRFEYIQGSISHPAQADRFDVDVRIAAQSLQMRNPDHVEWAKSEEFFDALRHPWIDFRARGAPRSLLTEGGELLGELSLRGVTRPARFTLLPAPCDRPGLDCAVQAQGEIERSEFGMTARRWAVSDKVKLAFSFRLKEPRDS</sequence>
<feature type="domain" description="Lipid/polyisoprenoid-binding YceI-like" evidence="2">
    <location>
        <begin position="27"/>
        <end position="187"/>
    </location>
</feature>
<feature type="chain" id="PRO_5043542882" evidence="1">
    <location>
        <begin position="24"/>
        <end position="192"/>
    </location>
</feature>
<dbReference type="SUPFAM" id="SSF101874">
    <property type="entry name" value="YceI-like"/>
    <property type="match status" value="1"/>
</dbReference>
<reference evidence="3 4" key="1">
    <citation type="submission" date="2020-09" db="EMBL/GenBank/DDBJ databases">
        <title>Pseudoxanthomonas sp. CAU 1598 isolated from sand of Yaerae Beach.</title>
        <authorList>
            <person name="Kim W."/>
        </authorList>
    </citation>
    <scope>NUCLEOTIDE SEQUENCE [LARGE SCALE GENOMIC DNA]</scope>
    <source>
        <strain evidence="3 4">CAU 1598</strain>
    </source>
</reference>
<evidence type="ECO:0000259" key="2">
    <source>
        <dbReference type="SMART" id="SM00867"/>
    </source>
</evidence>
<dbReference type="Gene3D" id="2.40.128.110">
    <property type="entry name" value="Lipid/polyisoprenoid-binding, YceI-like"/>
    <property type="match status" value="1"/>
</dbReference>
<dbReference type="Pfam" id="PF04264">
    <property type="entry name" value="YceI"/>
    <property type="match status" value="1"/>
</dbReference>
<organism evidence="3 4">
    <name type="scientific">Pseudomarimonas arenosa</name>
    <dbReference type="NCBI Taxonomy" id="2774145"/>
    <lineage>
        <taxon>Bacteria</taxon>
        <taxon>Pseudomonadati</taxon>
        <taxon>Pseudomonadota</taxon>
        <taxon>Gammaproteobacteria</taxon>
        <taxon>Lysobacterales</taxon>
        <taxon>Lysobacteraceae</taxon>
        <taxon>Pseudomarimonas</taxon>
    </lineage>
</organism>
<evidence type="ECO:0000313" key="4">
    <source>
        <dbReference type="Proteomes" id="UP000613768"/>
    </source>
</evidence>
<evidence type="ECO:0000313" key="3">
    <source>
        <dbReference type="EMBL" id="MBD8528190.1"/>
    </source>
</evidence>
<comment type="caution">
    <text evidence="3">The sequence shown here is derived from an EMBL/GenBank/DDBJ whole genome shotgun (WGS) entry which is preliminary data.</text>
</comment>
<name>A0AAW3ZTT3_9GAMM</name>
<accession>A0AAW3ZTT3</accession>
<dbReference type="PANTHER" id="PTHR34406">
    <property type="entry name" value="PROTEIN YCEI"/>
    <property type="match status" value="1"/>
</dbReference>
<dbReference type="RefSeq" id="WP_192031607.1">
    <property type="nucleotide sequence ID" value="NZ_JACYTR010000093.1"/>
</dbReference>
<proteinExistence type="predicted"/>
<dbReference type="AlphaFoldDB" id="A0AAW3ZTT3"/>
<keyword evidence="4" id="KW-1185">Reference proteome</keyword>
<dbReference type="PANTHER" id="PTHR34406:SF1">
    <property type="entry name" value="PROTEIN YCEI"/>
    <property type="match status" value="1"/>
</dbReference>
<evidence type="ECO:0000256" key="1">
    <source>
        <dbReference type="SAM" id="SignalP"/>
    </source>
</evidence>
<keyword evidence="1" id="KW-0732">Signal</keyword>
<dbReference type="EMBL" id="JACYTR010000093">
    <property type="protein sequence ID" value="MBD8528190.1"/>
    <property type="molecule type" value="Genomic_DNA"/>
</dbReference>
<feature type="signal peptide" evidence="1">
    <location>
        <begin position="1"/>
        <end position="23"/>
    </location>
</feature>
<protein>
    <submittedName>
        <fullName evidence="3">YceI family protein</fullName>
    </submittedName>
</protein>
<dbReference type="SMART" id="SM00867">
    <property type="entry name" value="YceI"/>
    <property type="match status" value="1"/>
</dbReference>
<gene>
    <name evidence="3" type="ORF">IFO71_20775</name>
</gene>
<dbReference type="Proteomes" id="UP000613768">
    <property type="component" value="Unassembled WGS sequence"/>
</dbReference>